<dbReference type="InterPro" id="IPR003598">
    <property type="entry name" value="Ig_sub2"/>
</dbReference>
<evidence type="ECO:0000313" key="4">
    <source>
        <dbReference type="Proteomes" id="UP001359485"/>
    </source>
</evidence>
<dbReference type="InterPro" id="IPR003599">
    <property type="entry name" value="Ig_sub"/>
</dbReference>
<keyword evidence="4" id="KW-1185">Reference proteome</keyword>
<dbReference type="PROSITE" id="PS50835">
    <property type="entry name" value="IG_LIKE"/>
    <property type="match status" value="2"/>
</dbReference>
<proteinExistence type="predicted"/>
<reference evidence="3 4" key="1">
    <citation type="submission" date="2023-09" db="EMBL/GenBank/DDBJ databases">
        <title>Genomes of two closely related lineages of the louse Polyplax serrata with different host specificities.</title>
        <authorList>
            <person name="Martinu J."/>
            <person name="Tarabai H."/>
            <person name="Stefka J."/>
            <person name="Hypsa V."/>
        </authorList>
    </citation>
    <scope>NUCLEOTIDE SEQUENCE [LARGE SCALE GENOMIC DNA]</scope>
    <source>
        <strain evidence="3">98ZLc_SE</strain>
    </source>
</reference>
<dbReference type="PANTHER" id="PTHR23279">
    <property type="entry name" value="DEFECTIVE PROBOSCIS EXTENSION RESPONSE DPR -RELATED"/>
    <property type="match status" value="1"/>
</dbReference>
<keyword evidence="1" id="KW-1133">Transmembrane helix</keyword>
<feature type="domain" description="Ig-like" evidence="2">
    <location>
        <begin position="37"/>
        <end position="102"/>
    </location>
</feature>
<dbReference type="PANTHER" id="PTHR23279:SF41">
    <property type="entry name" value="DEFECTIVE PROBOSCIS EXTENSION RESPONSE 4-RELATED"/>
    <property type="match status" value="1"/>
</dbReference>
<evidence type="ECO:0000256" key="1">
    <source>
        <dbReference type="SAM" id="Phobius"/>
    </source>
</evidence>
<dbReference type="InterPro" id="IPR013783">
    <property type="entry name" value="Ig-like_fold"/>
</dbReference>
<dbReference type="SUPFAM" id="SSF48726">
    <property type="entry name" value="Immunoglobulin"/>
    <property type="match status" value="2"/>
</dbReference>
<gene>
    <name evidence="3" type="ORF">RUM44_005864</name>
</gene>
<dbReference type="InterPro" id="IPR036179">
    <property type="entry name" value="Ig-like_dom_sf"/>
</dbReference>
<name>A0ABR1AYB3_POLSC</name>
<dbReference type="Pfam" id="PF07686">
    <property type="entry name" value="V-set"/>
    <property type="match status" value="1"/>
</dbReference>
<protein>
    <recommendedName>
        <fullName evidence="2">Ig-like domain-containing protein</fullName>
    </recommendedName>
</protein>
<dbReference type="EMBL" id="JAWJWF010000006">
    <property type="protein sequence ID" value="KAK6631338.1"/>
    <property type="molecule type" value="Genomic_DNA"/>
</dbReference>
<organism evidence="3 4">
    <name type="scientific">Polyplax serrata</name>
    <name type="common">Common mouse louse</name>
    <dbReference type="NCBI Taxonomy" id="468196"/>
    <lineage>
        <taxon>Eukaryota</taxon>
        <taxon>Metazoa</taxon>
        <taxon>Ecdysozoa</taxon>
        <taxon>Arthropoda</taxon>
        <taxon>Hexapoda</taxon>
        <taxon>Insecta</taxon>
        <taxon>Pterygota</taxon>
        <taxon>Neoptera</taxon>
        <taxon>Paraneoptera</taxon>
        <taxon>Psocodea</taxon>
        <taxon>Troctomorpha</taxon>
        <taxon>Phthiraptera</taxon>
        <taxon>Anoplura</taxon>
        <taxon>Polyplacidae</taxon>
        <taxon>Polyplax</taxon>
    </lineage>
</organism>
<keyword evidence="1" id="KW-0472">Membrane</keyword>
<keyword evidence="1" id="KW-0812">Transmembrane</keyword>
<feature type="transmembrane region" description="Helical" evidence="1">
    <location>
        <begin position="248"/>
        <end position="267"/>
    </location>
</feature>
<dbReference type="Proteomes" id="UP001359485">
    <property type="component" value="Unassembled WGS sequence"/>
</dbReference>
<dbReference type="Gene3D" id="2.60.40.10">
    <property type="entry name" value="Immunoglobulins"/>
    <property type="match status" value="2"/>
</dbReference>
<dbReference type="SMART" id="SM00409">
    <property type="entry name" value="IG"/>
    <property type="match status" value="2"/>
</dbReference>
<accession>A0ABR1AYB3</accession>
<dbReference type="Pfam" id="PF13927">
    <property type="entry name" value="Ig_3"/>
    <property type="match status" value="1"/>
</dbReference>
<comment type="caution">
    <text evidence="3">The sequence shown here is derived from an EMBL/GenBank/DDBJ whole genome shotgun (WGS) entry which is preliminary data.</text>
</comment>
<dbReference type="InterPro" id="IPR007110">
    <property type="entry name" value="Ig-like_dom"/>
</dbReference>
<evidence type="ECO:0000259" key="2">
    <source>
        <dbReference type="PROSITE" id="PS50835"/>
    </source>
</evidence>
<feature type="domain" description="Ig-like" evidence="2">
    <location>
        <begin position="130"/>
        <end position="229"/>
    </location>
</feature>
<dbReference type="InterPro" id="IPR013106">
    <property type="entry name" value="Ig_V-set"/>
</dbReference>
<sequence>MESRVNRHTRETFNVARDLNMKSRRKMIEGKEKWKKVSWIRTKDLHILTSGPVKFTADDRFDWKHQPDSSDWSLRLTKSQITDSGIYECQVNTDPKMNRKITLDIGFVPLRNSLYEDSDSSMVDDEGESPVRGETVTKILGKEEQFVKIGSTITFTCVIIIPGEPVSHVDWLKNGRQVSFQQASRGGIIVSTEKSEGKATSRLILADVKPQDSGNYTCKPGNSKSHSIALVVIEGERTEAMQRHKNGALRRISVTQICLIATLYLVYNSVVF</sequence>
<dbReference type="InterPro" id="IPR037448">
    <property type="entry name" value="Zig-8"/>
</dbReference>
<dbReference type="SMART" id="SM00408">
    <property type="entry name" value="IGc2"/>
    <property type="match status" value="1"/>
</dbReference>
<evidence type="ECO:0000313" key="3">
    <source>
        <dbReference type="EMBL" id="KAK6631338.1"/>
    </source>
</evidence>